<keyword evidence="9" id="KW-1133">Transmembrane helix</keyword>
<keyword evidence="11" id="KW-1185">Reference proteome</keyword>
<dbReference type="VEuPathDB" id="TriTrypDB:TM35_000181480"/>
<feature type="compositionally biased region" description="Acidic residues" evidence="8">
    <location>
        <begin position="160"/>
        <end position="177"/>
    </location>
</feature>
<evidence type="ECO:0000313" key="11">
    <source>
        <dbReference type="Proteomes" id="UP000192257"/>
    </source>
</evidence>
<dbReference type="STRING" id="67003.A0A1X0NTZ7"/>
<evidence type="ECO:0000256" key="6">
    <source>
        <dbReference type="ARBA" id="ARBA00023180"/>
    </source>
</evidence>
<evidence type="ECO:0000256" key="5">
    <source>
        <dbReference type="ARBA" id="ARBA00023098"/>
    </source>
</evidence>
<evidence type="ECO:0000256" key="8">
    <source>
        <dbReference type="SAM" id="MobiDB-lite"/>
    </source>
</evidence>
<dbReference type="Gene3D" id="3.60.60.30">
    <property type="match status" value="1"/>
</dbReference>
<organism evidence="10 11">
    <name type="scientific">Trypanosoma theileri</name>
    <dbReference type="NCBI Taxonomy" id="67003"/>
    <lineage>
        <taxon>Eukaryota</taxon>
        <taxon>Discoba</taxon>
        <taxon>Euglenozoa</taxon>
        <taxon>Kinetoplastea</taxon>
        <taxon>Metakinetoplastina</taxon>
        <taxon>Trypanosomatida</taxon>
        <taxon>Trypanosomatidae</taxon>
        <taxon>Trypanosoma</taxon>
    </lineage>
</organism>
<feature type="signal peptide" evidence="7">
    <location>
        <begin position="1"/>
        <end position="25"/>
    </location>
</feature>
<gene>
    <name evidence="10" type="ORF">TM35_000181480</name>
</gene>
<protein>
    <recommendedName>
        <fullName evidence="7">Phospholipase B-like</fullName>
        <ecNumber evidence="7">3.1.1.-</ecNumber>
    </recommendedName>
</protein>
<reference evidence="10 11" key="1">
    <citation type="submission" date="2017-03" db="EMBL/GenBank/DDBJ databases">
        <title>An alternative strategy for trypanosome survival in the mammalian bloodstream revealed through genome and transcriptome analysis of the ubiquitous bovine parasite Trypanosoma (Megatrypanum) theileri.</title>
        <authorList>
            <person name="Kelly S."/>
            <person name="Ivens A."/>
            <person name="Mott A."/>
            <person name="O'Neill E."/>
            <person name="Emms D."/>
            <person name="Macleod O."/>
            <person name="Voorheis P."/>
            <person name="Matthews J."/>
            <person name="Matthews K."/>
            <person name="Carrington M."/>
        </authorList>
    </citation>
    <scope>NUCLEOTIDE SEQUENCE [LARGE SCALE GENOMIC DNA]</scope>
    <source>
        <strain evidence="10">Edinburgh</strain>
    </source>
</reference>
<evidence type="ECO:0000256" key="9">
    <source>
        <dbReference type="SAM" id="Phobius"/>
    </source>
</evidence>
<keyword evidence="5 7" id="KW-0443">Lipid metabolism</keyword>
<dbReference type="EC" id="3.1.1.-" evidence="7"/>
<keyword evidence="2 7" id="KW-0732">Signal</keyword>
<comment type="similarity">
    <text evidence="1 7">Belongs to the phospholipase B-like family.</text>
</comment>
<dbReference type="InterPro" id="IPR007000">
    <property type="entry name" value="PLipase_B-like"/>
</dbReference>
<dbReference type="OrthoDB" id="443524at2759"/>
<sequence>MSPFGWICYLPLVTLLLLLLCGVQAEIQQSDTVTTVYVRYNEENNTFSATGDVSFGILAATVIVNNSFSTTGWDVVHVRADEAFIHLHGLDNYTQRQLAYRAMGYGEGYATQKQLEATLYNNFLGADGIAALMKEAPVLVEWIDTHLAFMESRVKKNNDDDIDTDNDNDDNDNDDNETYGQELQQLLALMDGMVLGYNDRLPHGENKLNRSWLFYLNFQAEMGDVLTAKLSSTALQQLRERMPRFLTDLHCSALVKVVKNDIFFSHVTWNSFNSMLRQYKTYRVGSRFVTMSTYPGFIHSLDDWYMTHARLAVMETTIGVSNSSLIKEYISPETVSEFLRVMIANFLAESSPGWVHIFSRYNSGTYNNQWMILNMANVYNESGLLLPSDTFWVAEQLPGNTYPVGITAADMSAHLNRYGYWASYNLPYFENVYSLSGTGKMKEMYGDFFSYTECPRAKMFARNHSDVKNLESMKGVMRYNNYKMDPLSLIPNCTGAGLDNHTCNPAFSSMLTIASRGDLNPKGDEKNYGPLFKYVGHRDHGATDVKIASWSGMINEDADTFIAHVICGPTNDQQPTFEWSDDLFDPMPPLYGIPKVYNFPFMTFTTYAPRPHSDEPTDDEDVCNEWIGIGVAAGAATLVIAAIGILFYRADKENKERRRVVEADALLSN</sequence>
<feature type="transmembrane region" description="Helical" evidence="9">
    <location>
        <begin position="626"/>
        <end position="648"/>
    </location>
</feature>
<evidence type="ECO:0000256" key="1">
    <source>
        <dbReference type="ARBA" id="ARBA00007835"/>
    </source>
</evidence>
<evidence type="ECO:0000256" key="3">
    <source>
        <dbReference type="ARBA" id="ARBA00022801"/>
    </source>
</evidence>
<dbReference type="Proteomes" id="UP000192257">
    <property type="component" value="Unassembled WGS sequence"/>
</dbReference>
<accession>A0A1X0NTZ7</accession>
<proteinExistence type="inferred from homology"/>
<dbReference type="GO" id="GO:0004620">
    <property type="term" value="F:phospholipase activity"/>
    <property type="evidence" value="ECO:0007669"/>
    <property type="project" value="InterPro"/>
</dbReference>
<dbReference type="GO" id="GO:0005576">
    <property type="term" value="C:extracellular region"/>
    <property type="evidence" value="ECO:0007669"/>
    <property type="project" value="TreeGrafter"/>
</dbReference>
<keyword evidence="3 7" id="KW-0378">Hydrolase</keyword>
<feature type="region of interest" description="Disordered" evidence="8">
    <location>
        <begin position="158"/>
        <end position="177"/>
    </location>
</feature>
<dbReference type="EMBL" id="NBCO01000018">
    <property type="protein sequence ID" value="ORC88091.1"/>
    <property type="molecule type" value="Genomic_DNA"/>
</dbReference>
<dbReference type="PANTHER" id="PTHR12370">
    <property type="entry name" value="PHOSPHOLIPASE B-RELATED"/>
    <property type="match status" value="1"/>
</dbReference>
<dbReference type="GeneID" id="39986241"/>
<keyword evidence="9" id="KW-0812">Transmembrane</keyword>
<comment type="function">
    <text evidence="7">Putative phospholipase.</text>
</comment>
<dbReference type="Pfam" id="PF04916">
    <property type="entry name" value="Phospholip_B"/>
    <property type="match status" value="1"/>
</dbReference>
<dbReference type="PANTHER" id="PTHR12370:SF3">
    <property type="entry name" value="PHOSPHOLIPASE B-LIKE 2-RELATED"/>
    <property type="match status" value="1"/>
</dbReference>
<name>A0A1X0NTZ7_9TRYP</name>
<evidence type="ECO:0000256" key="4">
    <source>
        <dbReference type="ARBA" id="ARBA00022963"/>
    </source>
</evidence>
<dbReference type="RefSeq" id="XP_028882157.1">
    <property type="nucleotide sequence ID" value="XM_029026461.1"/>
</dbReference>
<feature type="chain" id="PRO_5011833633" description="Phospholipase B-like" evidence="7">
    <location>
        <begin position="26"/>
        <end position="669"/>
    </location>
</feature>
<evidence type="ECO:0000256" key="2">
    <source>
        <dbReference type="ARBA" id="ARBA00022729"/>
    </source>
</evidence>
<comment type="caution">
    <text evidence="10">The sequence shown here is derived from an EMBL/GenBank/DDBJ whole genome shotgun (WGS) entry which is preliminary data.</text>
</comment>
<dbReference type="AlphaFoldDB" id="A0A1X0NTZ7"/>
<evidence type="ECO:0000256" key="7">
    <source>
        <dbReference type="RuleBase" id="RU364138"/>
    </source>
</evidence>
<keyword evidence="6" id="KW-0325">Glycoprotein</keyword>
<keyword evidence="9" id="KW-0472">Membrane</keyword>
<evidence type="ECO:0000313" key="10">
    <source>
        <dbReference type="EMBL" id="ORC88091.1"/>
    </source>
</evidence>
<keyword evidence="4 7" id="KW-0442">Lipid degradation</keyword>
<dbReference type="GO" id="GO:0009395">
    <property type="term" value="P:phospholipid catabolic process"/>
    <property type="evidence" value="ECO:0007669"/>
    <property type="project" value="TreeGrafter"/>
</dbReference>